<keyword evidence="4" id="KW-1185">Reference proteome</keyword>
<protein>
    <submittedName>
        <fullName evidence="3">Uncharacterized protein</fullName>
    </submittedName>
</protein>
<comment type="caution">
    <text evidence="3">The sequence shown here is derived from an EMBL/GenBank/DDBJ whole genome shotgun (WGS) entry which is preliminary data.</text>
</comment>
<feature type="compositionally biased region" description="Polar residues" evidence="2">
    <location>
        <begin position="1"/>
        <end position="22"/>
    </location>
</feature>
<feature type="compositionally biased region" description="Basic residues" evidence="2">
    <location>
        <begin position="36"/>
        <end position="46"/>
    </location>
</feature>
<evidence type="ECO:0000256" key="1">
    <source>
        <dbReference type="SAM" id="Coils"/>
    </source>
</evidence>
<gene>
    <name evidence="3" type="ORF">Fot_09320</name>
</gene>
<sequence length="219" mass="24416">MQSSNLIPGIQTDDQISINESPYMSWRATAKMPSGPKKRRAAKKKGTHENFNSNNANITASTAVVSSVPLADSTQEEGSKEIDTTTVTDECCKLISKDNEDEMKSYPSSVCVLVDSSEDMKLNDDDQSPLNLTENEIGIADTDSMEKVGNLMAEKPEESSEFSVEEDYTKKFQIENGSGSAIELEEYFKNNVIEQLKATEKMREFLQKLLDHLKTLQLK</sequence>
<proteinExistence type="predicted"/>
<accession>A0ABD1WHD4</accession>
<dbReference type="EMBL" id="JBFOLJ010000003">
    <property type="protein sequence ID" value="KAL2547790.1"/>
    <property type="molecule type" value="Genomic_DNA"/>
</dbReference>
<organism evidence="3 4">
    <name type="scientific">Forsythia ovata</name>
    <dbReference type="NCBI Taxonomy" id="205694"/>
    <lineage>
        <taxon>Eukaryota</taxon>
        <taxon>Viridiplantae</taxon>
        <taxon>Streptophyta</taxon>
        <taxon>Embryophyta</taxon>
        <taxon>Tracheophyta</taxon>
        <taxon>Spermatophyta</taxon>
        <taxon>Magnoliopsida</taxon>
        <taxon>eudicotyledons</taxon>
        <taxon>Gunneridae</taxon>
        <taxon>Pentapetalae</taxon>
        <taxon>asterids</taxon>
        <taxon>lamiids</taxon>
        <taxon>Lamiales</taxon>
        <taxon>Oleaceae</taxon>
        <taxon>Forsythieae</taxon>
        <taxon>Forsythia</taxon>
    </lineage>
</organism>
<evidence type="ECO:0000313" key="4">
    <source>
        <dbReference type="Proteomes" id="UP001604277"/>
    </source>
</evidence>
<feature type="coiled-coil region" evidence="1">
    <location>
        <begin position="189"/>
        <end position="216"/>
    </location>
</feature>
<feature type="region of interest" description="Disordered" evidence="2">
    <location>
        <begin position="1"/>
        <end position="58"/>
    </location>
</feature>
<evidence type="ECO:0000313" key="3">
    <source>
        <dbReference type="EMBL" id="KAL2547790.1"/>
    </source>
</evidence>
<dbReference type="Proteomes" id="UP001604277">
    <property type="component" value="Unassembled WGS sequence"/>
</dbReference>
<dbReference type="AlphaFoldDB" id="A0ABD1WHD4"/>
<evidence type="ECO:0000256" key="2">
    <source>
        <dbReference type="SAM" id="MobiDB-lite"/>
    </source>
</evidence>
<keyword evidence="1" id="KW-0175">Coiled coil</keyword>
<name>A0ABD1WHD4_9LAMI</name>
<reference evidence="4" key="1">
    <citation type="submission" date="2024-07" db="EMBL/GenBank/DDBJ databases">
        <title>Two chromosome-level genome assemblies of Korean endemic species Abeliophyllum distichum and Forsythia ovata (Oleaceae).</title>
        <authorList>
            <person name="Jang H."/>
        </authorList>
    </citation>
    <scope>NUCLEOTIDE SEQUENCE [LARGE SCALE GENOMIC DNA]</scope>
</reference>